<feature type="region of interest" description="Disordered" evidence="1">
    <location>
        <begin position="550"/>
        <end position="593"/>
    </location>
</feature>
<organism evidence="3 4">
    <name type="scientific">Cellulomonas chitinilytica</name>
    <dbReference type="NCBI Taxonomy" id="398759"/>
    <lineage>
        <taxon>Bacteria</taxon>
        <taxon>Bacillati</taxon>
        <taxon>Actinomycetota</taxon>
        <taxon>Actinomycetes</taxon>
        <taxon>Micrococcales</taxon>
        <taxon>Cellulomonadaceae</taxon>
        <taxon>Cellulomonas</taxon>
    </lineage>
</organism>
<feature type="compositionally biased region" description="Low complexity" evidence="1">
    <location>
        <begin position="445"/>
        <end position="462"/>
    </location>
</feature>
<feature type="region of interest" description="Disordered" evidence="1">
    <location>
        <begin position="340"/>
        <end position="361"/>
    </location>
</feature>
<dbReference type="Gene3D" id="1.10.510.10">
    <property type="entry name" value="Transferase(Phosphotransferase) domain 1"/>
    <property type="match status" value="1"/>
</dbReference>
<proteinExistence type="predicted"/>
<protein>
    <recommendedName>
        <fullName evidence="5">Protein kinase domain-containing protein</fullName>
    </recommendedName>
</protein>
<dbReference type="Gene3D" id="3.30.200.20">
    <property type="entry name" value="Phosphorylase Kinase, domain 1"/>
    <property type="match status" value="1"/>
</dbReference>
<feature type="region of interest" description="Disordered" evidence="1">
    <location>
        <begin position="398"/>
        <end position="497"/>
    </location>
</feature>
<evidence type="ECO:0008006" key="5">
    <source>
        <dbReference type="Google" id="ProtNLM"/>
    </source>
</evidence>
<accession>A0A919P2Z8</accession>
<dbReference type="AlphaFoldDB" id="A0A919P2Z8"/>
<feature type="compositionally biased region" description="Low complexity" evidence="1">
    <location>
        <begin position="403"/>
        <end position="425"/>
    </location>
</feature>
<feature type="compositionally biased region" description="Low complexity" evidence="1">
    <location>
        <begin position="558"/>
        <end position="581"/>
    </location>
</feature>
<comment type="caution">
    <text evidence="3">The sequence shown here is derived from an EMBL/GenBank/DDBJ whole genome shotgun (WGS) entry which is preliminary data.</text>
</comment>
<evidence type="ECO:0000256" key="2">
    <source>
        <dbReference type="SAM" id="Phobius"/>
    </source>
</evidence>
<feature type="compositionally biased region" description="Basic and acidic residues" evidence="1">
    <location>
        <begin position="10"/>
        <end position="36"/>
    </location>
</feature>
<evidence type="ECO:0000313" key="3">
    <source>
        <dbReference type="EMBL" id="GIG20701.1"/>
    </source>
</evidence>
<feature type="compositionally biased region" description="Pro residues" evidence="1">
    <location>
        <begin position="426"/>
        <end position="444"/>
    </location>
</feature>
<sequence>MFPPGIGDGSDTRRQAVGRRPDRGGTRTADESDREVRVNEAVGRGTVLAGRYRVVQPVASDLVGSSAWQATDQILDRPVRVRVLESGAVAPALDAARRAALVTDPRLVRVLDVGTHEGVGYVVTEQVSGPSLAELVARGPLGADQARAIVGEAASALEVARRRGVHHLALRPSALHVSPDGRVMLSGLALDAALRGEPSGDARATTRADTVGLVRLLYTALTGRWPADPRQPWPTGDGPAQAPVHEGSPVPPVDLVPSVPADLDTLCAVTLGPYEDGPHSPGELVRELEPWGELQPVPASAPPTVVAPPLVEEPVFVDHDSQDTAPVRVQRQSARTAFDELQAPGANLPGTPPPAAPTRTSAFGAATAGAAAGAAAGAVAGAEAGGYVAPPAPPAPLPGAGAGATTPMPPVGATAPMPPATFGAAPPSPYGQPQPPTGYGPPPAAYGQAPAGYGQAPPAAYGPVPPGAPQGALHQSAPASFGPPNGYQGHVAQGPVEEPLDFDGFAVEDVPAAPTRRRFDPTALVLGIVAVVVVIGVIIAFKSLFSSFDPQKPSTDDAASAPEASASAPAQAAPPSAEPSQPAAPPAGGVPTIATAITIDPSDEDGEHEEDAAKAYDGDPSTFWYTQTYKRDDFAGFKDGVGYAITLTAPAHVKTVTLHSNSTGGHVEVRATDATAPTTGPVLASGAFGPETVLTLDPATDTQSIVLWVTQLPTAPDGGFRLELTEISLS</sequence>
<keyword evidence="2" id="KW-0472">Membrane</keyword>
<keyword evidence="2" id="KW-1133">Transmembrane helix</keyword>
<feature type="region of interest" description="Disordered" evidence="1">
    <location>
        <begin position="225"/>
        <end position="251"/>
    </location>
</feature>
<reference evidence="3" key="1">
    <citation type="submission" date="2021-01" db="EMBL/GenBank/DDBJ databases">
        <title>Whole genome shotgun sequence of Cellulomonas chitinilytica NBRC 110799.</title>
        <authorList>
            <person name="Komaki H."/>
            <person name="Tamura T."/>
        </authorList>
    </citation>
    <scope>NUCLEOTIDE SEQUENCE</scope>
    <source>
        <strain evidence="3">NBRC 110799</strain>
    </source>
</reference>
<keyword evidence="4" id="KW-1185">Reference proteome</keyword>
<evidence type="ECO:0000313" key="4">
    <source>
        <dbReference type="Proteomes" id="UP000632740"/>
    </source>
</evidence>
<name>A0A919P2Z8_9CELL</name>
<dbReference type="EMBL" id="BONK01000004">
    <property type="protein sequence ID" value="GIG20701.1"/>
    <property type="molecule type" value="Genomic_DNA"/>
</dbReference>
<keyword evidence="2" id="KW-0812">Transmembrane</keyword>
<dbReference type="CDD" id="cd13973">
    <property type="entry name" value="PK_MviN-like"/>
    <property type="match status" value="1"/>
</dbReference>
<dbReference type="SUPFAM" id="SSF56112">
    <property type="entry name" value="Protein kinase-like (PK-like)"/>
    <property type="match status" value="1"/>
</dbReference>
<gene>
    <name evidence="3" type="ORF">Cch01nite_14250</name>
</gene>
<dbReference type="InterPro" id="IPR011009">
    <property type="entry name" value="Kinase-like_dom_sf"/>
</dbReference>
<feature type="transmembrane region" description="Helical" evidence="2">
    <location>
        <begin position="523"/>
        <end position="545"/>
    </location>
</feature>
<evidence type="ECO:0000256" key="1">
    <source>
        <dbReference type="SAM" id="MobiDB-lite"/>
    </source>
</evidence>
<dbReference type="Proteomes" id="UP000632740">
    <property type="component" value="Unassembled WGS sequence"/>
</dbReference>
<feature type="region of interest" description="Disordered" evidence="1">
    <location>
        <begin position="1"/>
        <end position="36"/>
    </location>
</feature>